<dbReference type="GeneID" id="39598701"/>
<dbReference type="EMBL" id="RCNU01000001">
    <property type="protein sequence ID" value="RWQ99217.1"/>
    <property type="molecule type" value="Genomic_DNA"/>
</dbReference>
<accession>A0A443I5A8</accession>
<dbReference type="InterPro" id="IPR012469">
    <property type="entry name" value="DUF1688"/>
</dbReference>
<dbReference type="Proteomes" id="UP000283841">
    <property type="component" value="Unassembled WGS sequence"/>
</dbReference>
<sequence length="430" mass="47507">MEAINYLLSLESVRERANKVYSIAVDGKLRSFDYHEDRMADAADFVASLIMRDFGPDRFHEIPPHGRWQHFEAGNVPRVTEILDEWKADGQDSTECARRLVDMFLVSVLLDAGAGNTWAFVEPGSNMRLSRSEGLAVASLYMFKKGLFTNNKSGNLVKVDGTGLQNLTGEQLAEGMQATSQNPLVGTQDRAALLQRLGKSLMNLPEIFGSEGRPGNIVDFILSKGKTVDIRELWDTLQKLLIPIWPSNRTMIDGHPIGDAWPLSTLGATIGDKNPPADVIQPFHKLTQWLTYSLTVPMQRLLGVTWENHDLMTGLPEYRNGGLFVDMGVLSLKSEVVNASTKDEKSGLCSFDTADDVIVEWRAMTVALLDRIAPLVVQRLAKATNQADLSLSMAQILEAGTWKAGRELAAKHRPDTRSSPILVESDGTVF</sequence>
<organism evidence="1 2">
    <name type="scientific">Byssochlamys spectabilis</name>
    <name type="common">Paecilomyces variotii</name>
    <dbReference type="NCBI Taxonomy" id="264951"/>
    <lineage>
        <taxon>Eukaryota</taxon>
        <taxon>Fungi</taxon>
        <taxon>Dikarya</taxon>
        <taxon>Ascomycota</taxon>
        <taxon>Pezizomycotina</taxon>
        <taxon>Eurotiomycetes</taxon>
        <taxon>Eurotiomycetidae</taxon>
        <taxon>Eurotiales</taxon>
        <taxon>Thermoascaceae</taxon>
        <taxon>Paecilomyces</taxon>
    </lineage>
</organism>
<evidence type="ECO:0000313" key="2">
    <source>
        <dbReference type="Proteomes" id="UP000283841"/>
    </source>
</evidence>
<dbReference type="AlphaFoldDB" id="A0A443I5A8"/>
<protein>
    <submittedName>
        <fullName evidence="1">DUF1688 domain-containing protein</fullName>
    </submittedName>
</protein>
<comment type="caution">
    <text evidence="1">The sequence shown here is derived from an EMBL/GenBank/DDBJ whole genome shotgun (WGS) entry which is preliminary data.</text>
</comment>
<dbReference type="PANTHER" id="PTHR31687:SF3">
    <property type="entry name" value="PROTEIN URG3"/>
    <property type="match status" value="1"/>
</dbReference>
<proteinExistence type="predicted"/>
<name>A0A443I5A8_BYSSP</name>
<keyword evidence="2" id="KW-1185">Reference proteome</keyword>
<reference evidence="1 2" key="1">
    <citation type="journal article" date="2018" name="Front. Microbiol.">
        <title>Genomic and genetic insights into a cosmopolitan fungus, Paecilomyces variotii (Eurotiales).</title>
        <authorList>
            <person name="Urquhart A.S."/>
            <person name="Mondo S.J."/>
            <person name="Makela M.R."/>
            <person name="Hane J.K."/>
            <person name="Wiebenga A."/>
            <person name="He G."/>
            <person name="Mihaltcheva S."/>
            <person name="Pangilinan J."/>
            <person name="Lipzen A."/>
            <person name="Barry K."/>
            <person name="de Vries R.P."/>
            <person name="Grigoriev I.V."/>
            <person name="Idnurm A."/>
        </authorList>
    </citation>
    <scope>NUCLEOTIDE SEQUENCE [LARGE SCALE GENOMIC DNA]</scope>
    <source>
        <strain evidence="1 2">CBS 101075</strain>
    </source>
</reference>
<dbReference type="VEuPathDB" id="FungiDB:C8Q69DRAFT_450288"/>
<evidence type="ECO:0000313" key="1">
    <source>
        <dbReference type="EMBL" id="RWQ99217.1"/>
    </source>
</evidence>
<dbReference type="STRING" id="264951.A0A443I5A8"/>
<dbReference type="PANTHER" id="PTHR31687">
    <property type="match status" value="1"/>
</dbReference>
<gene>
    <name evidence="1" type="ORF">C8Q69DRAFT_450288</name>
</gene>
<dbReference type="RefSeq" id="XP_028488862.1">
    <property type="nucleotide sequence ID" value="XM_028629424.1"/>
</dbReference>
<dbReference type="Pfam" id="PF07958">
    <property type="entry name" value="DUF1688"/>
    <property type="match status" value="1"/>
</dbReference>